<organism evidence="1 2">
    <name type="scientific">Saccharothrix violaceirubra</name>
    <dbReference type="NCBI Taxonomy" id="413306"/>
    <lineage>
        <taxon>Bacteria</taxon>
        <taxon>Bacillati</taxon>
        <taxon>Actinomycetota</taxon>
        <taxon>Actinomycetes</taxon>
        <taxon>Pseudonocardiales</taxon>
        <taxon>Pseudonocardiaceae</taxon>
        <taxon>Saccharothrix</taxon>
    </lineage>
</organism>
<gene>
    <name evidence="1" type="ORF">F4559_000167</name>
</gene>
<dbReference type="Proteomes" id="UP000542674">
    <property type="component" value="Unassembled WGS sequence"/>
</dbReference>
<reference evidence="1 2" key="1">
    <citation type="submission" date="2020-08" db="EMBL/GenBank/DDBJ databases">
        <title>Sequencing the genomes of 1000 actinobacteria strains.</title>
        <authorList>
            <person name="Klenk H.-P."/>
        </authorList>
    </citation>
    <scope>NUCLEOTIDE SEQUENCE [LARGE SCALE GENOMIC DNA]</scope>
    <source>
        <strain evidence="1 2">DSM 45084</strain>
    </source>
</reference>
<protein>
    <submittedName>
        <fullName evidence="1">Uncharacterized protein</fullName>
    </submittedName>
</protein>
<evidence type="ECO:0000313" key="2">
    <source>
        <dbReference type="Proteomes" id="UP000542674"/>
    </source>
</evidence>
<sequence>MKLLGVIATAAVVGAVAVGTGNSQPGSVDDAWQGLGLKIVRKASHHDPACPPHTFGEVNQLMATMPCVSLSRTLMTLADDKGTTIVVHIAWVEYGTRAGAREFKRIEDIHGTGDVSPLPGATIGIADVRFTAHHYDSTINGTTTVTAEAEPLTGQPDDRLLEDVTRIAVLEPRP</sequence>
<dbReference type="EMBL" id="JACHJS010000001">
    <property type="protein sequence ID" value="MBB4962808.1"/>
    <property type="molecule type" value="Genomic_DNA"/>
</dbReference>
<evidence type="ECO:0000313" key="1">
    <source>
        <dbReference type="EMBL" id="MBB4962808.1"/>
    </source>
</evidence>
<dbReference type="RefSeq" id="WP_184665680.1">
    <property type="nucleotide sequence ID" value="NZ_BAABAI010000004.1"/>
</dbReference>
<accession>A0A7W7WTT2</accession>
<keyword evidence="2" id="KW-1185">Reference proteome</keyword>
<proteinExistence type="predicted"/>
<name>A0A7W7WTT2_9PSEU</name>
<comment type="caution">
    <text evidence="1">The sequence shown here is derived from an EMBL/GenBank/DDBJ whole genome shotgun (WGS) entry which is preliminary data.</text>
</comment>
<dbReference type="AlphaFoldDB" id="A0A7W7WTT2"/>